<protein>
    <submittedName>
        <fullName evidence="2">Methyltransferase</fullName>
    </submittedName>
</protein>
<dbReference type="GO" id="GO:0016423">
    <property type="term" value="F:tRNA (guanine) methyltransferase activity"/>
    <property type="evidence" value="ECO:0007669"/>
    <property type="project" value="TreeGrafter"/>
</dbReference>
<dbReference type="InterPro" id="IPR029063">
    <property type="entry name" value="SAM-dependent_MTases_sf"/>
</dbReference>
<dbReference type="PANTHER" id="PTHR14911">
    <property type="entry name" value="THUMP DOMAIN-CONTAINING"/>
    <property type="match status" value="1"/>
</dbReference>
<proteinExistence type="predicted"/>
<dbReference type="EMBL" id="JACJVQ010000006">
    <property type="protein sequence ID" value="MBB6634339.1"/>
    <property type="molecule type" value="Genomic_DNA"/>
</dbReference>
<gene>
    <name evidence="2" type="ORF">H7B67_09470</name>
</gene>
<dbReference type="Pfam" id="PF01170">
    <property type="entry name" value="UPF0020"/>
    <property type="match status" value="1"/>
</dbReference>
<dbReference type="AlphaFoldDB" id="A0A841STL4"/>
<dbReference type="SUPFAM" id="SSF53335">
    <property type="entry name" value="S-adenosyl-L-methionine-dependent methyltransferases"/>
    <property type="match status" value="1"/>
</dbReference>
<accession>A0A841STL4</accession>
<evidence type="ECO:0000313" key="2">
    <source>
        <dbReference type="EMBL" id="MBB6634339.1"/>
    </source>
</evidence>
<dbReference type="Gene3D" id="3.40.50.150">
    <property type="entry name" value="Vaccinia Virus protein VP39"/>
    <property type="match status" value="1"/>
</dbReference>
<comment type="caution">
    <text evidence="2">The sequence shown here is derived from an EMBL/GenBank/DDBJ whole genome shotgun (WGS) entry which is preliminary data.</text>
</comment>
<organism evidence="2 3">
    <name type="scientific">Cohnella thailandensis</name>
    <dbReference type="NCBI Taxonomy" id="557557"/>
    <lineage>
        <taxon>Bacteria</taxon>
        <taxon>Bacillati</taxon>
        <taxon>Bacillota</taxon>
        <taxon>Bacilli</taxon>
        <taxon>Bacillales</taxon>
        <taxon>Paenibacillaceae</taxon>
        <taxon>Cohnella</taxon>
    </lineage>
</organism>
<dbReference type="Proteomes" id="UP000535838">
    <property type="component" value="Unassembled WGS sequence"/>
</dbReference>
<name>A0A841STL4_9BACL</name>
<sequence length="317" mass="35333">MSSANYLYTYACHEDEESLCRLELTSLLGVSPLPGSPILRSDSLVDPSRSPFIRERIDPVCEGDSLEKLIRQASGIRLEEGRSFKVLFVKKNDLDAAGKIEFEEQRRLEREVGAVIRGRVDVRRPDRIFGLVPCEGRWYLGPYTDNQAIWLKHVKKPRDYSIALPARVARAVTNIAVPRPEGVRAIDPCCGIGTVLVEARSMGIDIAGSDINPLAVEGARENLAHFGLPGDADARAIEDIRENYDVAIVDLPYNHVTRLSGEAEWRILREARRIARRAVVISHRNLEGELALAGFAIESRCEARKGASFVRHIAVCR</sequence>
<evidence type="ECO:0000259" key="1">
    <source>
        <dbReference type="Pfam" id="PF01170"/>
    </source>
</evidence>
<dbReference type="RefSeq" id="WP_185119553.1">
    <property type="nucleotide sequence ID" value="NZ_JACJVQ010000006.1"/>
</dbReference>
<evidence type="ECO:0000313" key="3">
    <source>
        <dbReference type="Proteomes" id="UP000535838"/>
    </source>
</evidence>
<keyword evidence="3" id="KW-1185">Reference proteome</keyword>
<keyword evidence="2" id="KW-0808">Transferase</keyword>
<reference evidence="2 3" key="1">
    <citation type="submission" date="2020-08" db="EMBL/GenBank/DDBJ databases">
        <title>Cohnella phylogeny.</title>
        <authorList>
            <person name="Dunlap C."/>
        </authorList>
    </citation>
    <scope>NUCLEOTIDE SEQUENCE [LARGE SCALE GENOMIC DNA]</scope>
    <source>
        <strain evidence="2 3">DSM 25241</strain>
    </source>
</reference>
<dbReference type="PANTHER" id="PTHR14911:SF13">
    <property type="entry name" value="TRNA (GUANINE(6)-N2)-METHYLTRANSFERASE THUMP3"/>
    <property type="match status" value="1"/>
</dbReference>
<keyword evidence="2" id="KW-0489">Methyltransferase</keyword>
<dbReference type="CDD" id="cd02440">
    <property type="entry name" value="AdoMet_MTases"/>
    <property type="match status" value="1"/>
</dbReference>
<feature type="domain" description="Ribosomal RNA large subunit methyltransferase K/L-like methyltransferase" evidence="1">
    <location>
        <begin position="160"/>
        <end position="269"/>
    </location>
</feature>
<dbReference type="InterPro" id="IPR000241">
    <property type="entry name" value="RlmKL-like_Mtase"/>
</dbReference>
<dbReference type="GO" id="GO:0030488">
    <property type="term" value="P:tRNA methylation"/>
    <property type="evidence" value="ECO:0007669"/>
    <property type="project" value="TreeGrafter"/>
</dbReference>